<reference evidence="2 3" key="1">
    <citation type="submission" date="2024-04" db="EMBL/GenBank/DDBJ databases">
        <authorList>
            <person name="Fracassetti M."/>
        </authorList>
    </citation>
    <scope>NUCLEOTIDE SEQUENCE [LARGE SCALE GENOMIC DNA]</scope>
</reference>
<dbReference type="AlphaFoldDB" id="A0AAV2FT38"/>
<organism evidence="2 3">
    <name type="scientific">Linum trigynum</name>
    <dbReference type="NCBI Taxonomy" id="586398"/>
    <lineage>
        <taxon>Eukaryota</taxon>
        <taxon>Viridiplantae</taxon>
        <taxon>Streptophyta</taxon>
        <taxon>Embryophyta</taxon>
        <taxon>Tracheophyta</taxon>
        <taxon>Spermatophyta</taxon>
        <taxon>Magnoliopsida</taxon>
        <taxon>eudicotyledons</taxon>
        <taxon>Gunneridae</taxon>
        <taxon>Pentapetalae</taxon>
        <taxon>rosids</taxon>
        <taxon>fabids</taxon>
        <taxon>Malpighiales</taxon>
        <taxon>Linaceae</taxon>
        <taxon>Linum</taxon>
    </lineage>
</organism>
<dbReference type="Proteomes" id="UP001497516">
    <property type="component" value="Chromosome 7"/>
</dbReference>
<sequence length="80" mass="8528">MKANKADLPPLISVSVVLLMIALVVVLPYSVAAIPFPRSGHHSETIDKVRILCRSYDASCPSTYCCTCGSILTPNCGICC</sequence>
<accession>A0AAV2FT38</accession>
<keyword evidence="3" id="KW-1185">Reference proteome</keyword>
<keyword evidence="1" id="KW-0472">Membrane</keyword>
<keyword evidence="1" id="KW-0812">Transmembrane</keyword>
<feature type="transmembrane region" description="Helical" evidence="1">
    <location>
        <begin position="12"/>
        <end position="34"/>
    </location>
</feature>
<keyword evidence="1" id="KW-1133">Transmembrane helix</keyword>
<evidence type="ECO:0000313" key="2">
    <source>
        <dbReference type="EMBL" id="CAL1400748.1"/>
    </source>
</evidence>
<dbReference type="EMBL" id="OZ034820">
    <property type="protein sequence ID" value="CAL1400748.1"/>
    <property type="molecule type" value="Genomic_DNA"/>
</dbReference>
<evidence type="ECO:0000256" key="1">
    <source>
        <dbReference type="SAM" id="Phobius"/>
    </source>
</evidence>
<gene>
    <name evidence="2" type="ORF">LTRI10_LOCUS40856</name>
</gene>
<name>A0AAV2FT38_9ROSI</name>
<protein>
    <submittedName>
        <fullName evidence="2">Uncharacterized protein</fullName>
    </submittedName>
</protein>
<proteinExistence type="predicted"/>
<evidence type="ECO:0000313" key="3">
    <source>
        <dbReference type="Proteomes" id="UP001497516"/>
    </source>
</evidence>